<feature type="compositionally biased region" description="Low complexity" evidence="1">
    <location>
        <begin position="607"/>
        <end position="624"/>
    </location>
</feature>
<feature type="compositionally biased region" description="Polar residues" evidence="1">
    <location>
        <begin position="465"/>
        <end position="474"/>
    </location>
</feature>
<dbReference type="STRING" id="1450537.A0A395I385"/>
<feature type="region of interest" description="Disordered" evidence="1">
    <location>
        <begin position="1"/>
        <end position="47"/>
    </location>
</feature>
<feature type="region of interest" description="Disordered" evidence="1">
    <location>
        <begin position="349"/>
        <end position="504"/>
    </location>
</feature>
<dbReference type="RefSeq" id="XP_025552118.1">
    <property type="nucleotide sequence ID" value="XM_025700856.1"/>
</dbReference>
<organism evidence="2 3">
    <name type="scientific">Aspergillus homomorphus (strain CBS 101889)</name>
    <dbReference type="NCBI Taxonomy" id="1450537"/>
    <lineage>
        <taxon>Eukaryota</taxon>
        <taxon>Fungi</taxon>
        <taxon>Dikarya</taxon>
        <taxon>Ascomycota</taxon>
        <taxon>Pezizomycotina</taxon>
        <taxon>Eurotiomycetes</taxon>
        <taxon>Eurotiomycetidae</taxon>
        <taxon>Eurotiales</taxon>
        <taxon>Aspergillaceae</taxon>
        <taxon>Aspergillus</taxon>
        <taxon>Aspergillus subgen. Circumdati</taxon>
    </lineage>
</organism>
<protein>
    <submittedName>
        <fullName evidence="2">Uncharacterized protein</fullName>
    </submittedName>
</protein>
<dbReference type="Proteomes" id="UP000248961">
    <property type="component" value="Unassembled WGS sequence"/>
</dbReference>
<feature type="compositionally biased region" description="Pro residues" evidence="1">
    <location>
        <begin position="444"/>
        <end position="453"/>
    </location>
</feature>
<gene>
    <name evidence="2" type="ORF">BO97DRAFT_49392</name>
</gene>
<proteinExistence type="predicted"/>
<feature type="compositionally biased region" description="Low complexity" evidence="1">
    <location>
        <begin position="418"/>
        <end position="432"/>
    </location>
</feature>
<feature type="compositionally biased region" description="Basic and acidic residues" evidence="1">
    <location>
        <begin position="28"/>
        <end position="40"/>
    </location>
</feature>
<dbReference type="EMBL" id="KZ824281">
    <property type="protein sequence ID" value="RAL12964.1"/>
    <property type="molecule type" value="Genomic_DNA"/>
</dbReference>
<feature type="compositionally biased region" description="Basic residues" evidence="1">
    <location>
        <begin position="487"/>
        <end position="496"/>
    </location>
</feature>
<dbReference type="AlphaFoldDB" id="A0A395I385"/>
<feature type="compositionally biased region" description="Low complexity" evidence="1">
    <location>
        <begin position="566"/>
        <end position="577"/>
    </location>
</feature>
<feature type="compositionally biased region" description="Polar residues" evidence="1">
    <location>
        <begin position="650"/>
        <end position="677"/>
    </location>
</feature>
<feature type="region of interest" description="Disordered" evidence="1">
    <location>
        <begin position="522"/>
        <end position="680"/>
    </location>
</feature>
<feature type="compositionally biased region" description="Polar residues" evidence="1">
    <location>
        <begin position="315"/>
        <end position="328"/>
    </location>
</feature>
<evidence type="ECO:0000313" key="2">
    <source>
        <dbReference type="EMBL" id="RAL12964.1"/>
    </source>
</evidence>
<name>A0A395I385_ASPHC</name>
<feature type="compositionally biased region" description="Basic and acidic residues" evidence="1">
    <location>
        <begin position="595"/>
        <end position="606"/>
    </location>
</feature>
<keyword evidence="3" id="KW-1185">Reference proteome</keyword>
<evidence type="ECO:0000313" key="3">
    <source>
        <dbReference type="Proteomes" id="UP000248961"/>
    </source>
</evidence>
<reference evidence="2 3" key="1">
    <citation type="submission" date="2018-02" db="EMBL/GenBank/DDBJ databases">
        <title>The genomes of Aspergillus section Nigri reveals drivers in fungal speciation.</title>
        <authorList>
            <consortium name="DOE Joint Genome Institute"/>
            <person name="Vesth T.C."/>
            <person name="Nybo J."/>
            <person name="Theobald S."/>
            <person name="Brandl J."/>
            <person name="Frisvad J.C."/>
            <person name="Nielsen K.F."/>
            <person name="Lyhne E.K."/>
            <person name="Kogle M.E."/>
            <person name="Kuo A."/>
            <person name="Riley R."/>
            <person name="Clum A."/>
            <person name="Nolan M."/>
            <person name="Lipzen A."/>
            <person name="Salamov A."/>
            <person name="Henrissat B."/>
            <person name="Wiebenga A."/>
            <person name="De vries R.P."/>
            <person name="Grigoriev I.V."/>
            <person name="Mortensen U.H."/>
            <person name="Andersen M.R."/>
            <person name="Baker S.E."/>
        </authorList>
    </citation>
    <scope>NUCLEOTIDE SEQUENCE [LARGE SCALE GENOMIC DNA]</scope>
    <source>
        <strain evidence="2 3">CBS 101889</strain>
    </source>
</reference>
<feature type="compositionally biased region" description="Polar residues" evidence="1">
    <location>
        <begin position="407"/>
        <end position="417"/>
    </location>
</feature>
<feature type="compositionally biased region" description="Low complexity" evidence="1">
    <location>
        <begin position="168"/>
        <end position="183"/>
    </location>
</feature>
<feature type="compositionally biased region" description="Basic and acidic residues" evidence="1">
    <location>
        <begin position="549"/>
        <end position="562"/>
    </location>
</feature>
<dbReference type="VEuPathDB" id="FungiDB:BO97DRAFT_49392"/>
<evidence type="ECO:0000256" key="1">
    <source>
        <dbReference type="SAM" id="MobiDB-lite"/>
    </source>
</evidence>
<dbReference type="GeneID" id="37205145"/>
<accession>A0A395I385</accession>
<sequence>MSHDRVIQDSDAEDDPFVAPRSPGQEADNVHADVQNHQEQEGNYDSSMNINFDQYLQSQERSQPGIRFQHQQEDRWNSTNAGGGPMGSMMNEIGLAQQRLFDDDEAHVVDTSRQHHHEGVYSESIQAVTTIPVQAEQVTVDLTGHPYTSNSSSYSALDSNLGWAQADPSLSLNTNPNPSSLNRTPPPQQYEAPRSDDPNEYATYAHVEVPIQPYYQQFSSIPSHNLSSAARTSSSFNVFEASLPPLENAYPDTTDNQHNITYSATTIPTEVAPTSSPRRIASLQATPFSPHDTQPFSSVPSAAKASRYKSDSHLDTPTSHPSYNGKATATSLAPTQLSADELVAIQVPAAQTPTVEKKRGRKKKQQPPEPQAPSLPEPDNPTESEAIVIDDKRVSDLAEPTTTTTTINSTDIQDPNPTTTTTTTTTSTTEPPNNKPEKRKPGRPPKNPKPPTTDPEDPSNIEPPHQQTDLPPNQQDEKTQPSGTKEPKKKKLKRGKTTSITLTKTYESDIEPDVIWVEEEEKENYGKRAGRGPAIELSPPPSATLSLKQHPDPEILEAKENFDPSTTAAAAAAATTAEPAPKKRGRKRKNPPPTEQEREHEHEQQKQVEQVEQEQNPAEPTTEPGGDEGEDDLVRPPNQAEPTPDPQPNPELNTVPTTPLKSNKGPTKHSPISSTSKVPYRVGLSRRARIAPLLKVVKR</sequence>
<feature type="compositionally biased region" description="Polar residues" evidence="1">
    <location>
        <begin position="285"/>
        <end position="300"/>
    </location>
</feature>
<feature type="region of interest" description="Disordered" evidence="1">
    <location>
        <begin position="167"/>
        <end position="198"/>
    </location>
</feature>
<feature type="region of interest" description="Disordered" evidence="1">
    <location>
        <begin position="285"/>
        <end position="328"/>
    </location>
</feature>
<feature type="compositionally biased region" description="Pro residues" evidence="1">
    <location>
        <begin position="367"/>
        <end position="379"/>
    </location>
</feature>
<dbReference type="OrthoDB" id="5404794at2759"/>